<dbReference type="EMBL" id="NOWI01000009">
    <property type="protein sequence ID" value="RFT42960.1"/>
    <property type="molecule type" value="Genomic_DNA"/>
</dbReference>
<protein>
    <submittedName>
        <fullName evidence="1">Uncharacterized protein</fullName>
    </submittedName>
</protein>
<name>A0A3E2DC29_9ACTN</name>
<gene>
    <name evidence="1" type="ORF">CHT91_10435</name>
</gene>
<dbReference type="AlphaFoldDB" id="A0A3E2DC29"/>
<reference evidence="1 2" key="1">
    <citation type="submission" date="2017-07" db="EMBL/GenBank/DDBJ databases">
        <authorList>
            <person name="Sun Z.S."/>
            <person name="Albrecht U."/>
            <person name="Echele G."/>
            <person name="Lee C.C."/>
        </authorList>
    </citation>
    <scope>NUCLEOTIDE SEQUENCE [LARGE SCALE GENOMIC DNA]</scope>
    <source>
        <strain evidence="1 2">P16-029</strain>
    </source>
</reference>
<dbReference type="Proteomes" id="UP000259211">
    <property type="component" value="Unassembled WGS sequence"/>
</dbReference>
<organism evidence="1 2">
    <name type="scientific">Cutibacterium avidum</name>
    <dbReference type="NCBI Taxonomy" id="33010"/>
    <lineage>
        <taxon>Bacteria</taxon>
        <taxon>Bacillati</taxon>
        <taxon>Actinomycetota</taxon>
        <taxon>Actinomycetes</taxon>
        <taxon>Propionibacteriales</taxon>
        <taxon>Propionibacteriaceae</taxon>
        <taxon>Cutibacterium</taxon>
    </lineage>
</organism>
<comment type="caution">
    <text evidence="1">The sequence shown here is derived from an EMBL/GenBank/DDBJ whole genome shotgun (WGS) entry which is preliminary data.</text>
</comment>
<proteinExistence type="predicted"/>
<evidence type="ECO:0000313" key="1">
    <source>
        <dbReference type="EMBL" id="RFT42960.1"/>
    </source>
</evidence>
<evidence type="ECO:0000313" key="2">
    <source>
        <dbReference type="Proteomes" id="UP000259211"/>
    </source>
</evidence>
<accession>A0A3E2DC29</accession>
<sequence length="86" mass="9221">MQALNSPEFELSFAVAEVAVELDEDPEDASGACAHADSDSAAAARTAGIARCDFFTDCLLEQTMIRRMGSPCGRFRRSGHQTVTLP</sequence>